<protein>
    <submittedName>
        <fullName evidence="3">Uncharacterized protein</fullName>
    </submittedName>
</protein>
<name>A0AAE1IHW6_9HYPO</name>
<feature type="region of interest" description="Disordered" evidence="1">
    <location>
        <begin position="1"/>
        <end position="29"/>
    </location>
</feature>
<organism evidence="3 4">
    <name type="scientific">Trichoderma aggressivum f. europaeum</name>
    <dbReference type="NCBI Taxonomy" id="173218"/>
    <lineage>
        <taxon>Eukaryota</taxon>
        <taxon>Fungi</taxon>
        <taxon>Dikarya</taxon>
        <taxon>Ascomycota</taxon>
        <taxon>Pezizomycotina</taxon>
        <taxon>Sordariomycetes</taxon>
        <taxon>Hypocreomycetidae</taxon>
        <taxon>Hypocreales</taxon>
        <taxon>Hypocreaceae</taxon>
        <taxon>Trichoderma</taxon>
    </lineage>
</organism>
<gene>
    <name evidence="3" type="ORF">Triagg1_2349</name>
</gene>
<comment type="caution">
    <text evidence="3">The sequence shown here is derived from an EMBL/GenBank/DDBJ whole genome shotgun (WGS) entry which is preliminary data.</text>
</comment>
<dbReference type="RefSeq" id="XP_062758561.1">
    <property type="nucleotide sequence ID" value="XM_062896521.1"/>
</dbReference>
<evidence type="ECO:0000256" key="2">
    <source>
        <dbReference type="SAM" id="Phobius"/>
    </source>
</evidence>
<dbReference type="GeneID" id="87916425"/>
<keyword evidence="2" id="KW-1133">Transmembrane helix</keyword>
<dbReference type="EMBL" id="JAWRVG010000006">
    <property type="protein sequence ID" value="KAK4081608.1"/>
    <property type="molecule type" value="Genomic_DNA"/>
</dbReference>
<feature type="transmembrane region" description="Helical" evidence="2">
    <location>
        <begin position="90"/>
        <end position="111"/>
    </location>
</feature>
<keyword evidence="2" id="KW-0472">Membrane</keyword>
<accession>A0AAE1IHW6</accession>
<dbReference type="Proteomes" id="UP001273209">
    <property type="component" value="Unassembled WGS sequence"/>
</dbReference>
<evidence type="ECO:0000313" key="4">
    <source>
        <dbReference type="Proteomes" id="UP001273209"/>
    </source>
</evidence>
<evidence type="ECO:0000313" key="3">
    <source>
        <dbReference type="EMBL" id="KAK4081608.1"/>
    </source>
</evidence>
<evidence type="ECO:0000256" key="1">
    <source>
        <dbReference type="SAM" id="MobiDB-lite"/>
    </source>
</evidence>
<reference evidence="3" key="1">
    <citation type="submission" date="2023-11" db="EMBL/GenBank/DDBJ databases">
        <title>The genome sequences of three competitors of mushroom-forming fungi.</title>
        <authorList>
            <person name="Beijen E."/>
            <person name="Ohm R.A."/>
        </authorList>
    </citation>
    <scope>NUCLEOTIDE SEQUENCE</scope>
    <source>
        <strain evidence="3">CBS 100526</strain>
    </source>
</reference>
<keyword evidence="2" id="KW-0812">Transmembrane</keyword>
<proteinExistence type="predicted"/>
<dbReference type="AlphaFoldDB" id="A0AAE1IHW6"/>
<sequence>MSTASTKIHPPHPQENGRAEAPGPSRGTKNTMATIKLMFSGKFRYGQPNPVHVAIATRGYDIQSRVLRIPDGFGWFTRGPPRRSAFEGHAFVVAILSLLFVAVMFSGCISFI</sequence>
<keyword evidence="4" id="KW-1185">Reference proteome</keyword>